<evidence type="ECO:0000313" key="1">
    <source>
        <dbReference type="EMBL" id="CAX32016.1"/>
    </source>
</evidence>
<accession>B9ERY8</accession>
<dbReference type="EMBL" id="BX548175">
    <property type="protein sequence ID" value="CAX32016.1"/>
    <property type="molecule type" value="Genomic_DNA"/>
</dbReference>
<dbReference type="Proteomes" id="UP000001423">
    <property type="component" value="Chromosome"/>
</dbReference>
<proteinExistence type="predicted"/>
<name>B9ERY8_PROMM</name>
<protein>
    <submittedName>
        <fullName evidence="1">Uncharacterized protein</fullName>
    </submittedName>
</protein>
<dbReference type="KEGG" id="pmt:PMT_2498"/>
<sequence>MMNTKNYCWLLPAKEDIKATFCKSMVPGIGWRFKPIVR</sequence>
<dbReference type="eggNOG" id="ENOG5030M28">
    <property type="taxonomic scope" value="Bacteria"/>
</dbReference>
<dbReference type="HOGENOM" id="CLU_3331571_0_0_3"/>
<gene>
    <name evidence="1" type="ordered locus">PMT_2498</name>
</gene>
<reference evidence="1 2" key="1">
    <citation type="journal article" date="2003" name="Nature">
        <title>Genome divergence in two Prochlorococcus ecotypes reflects oceanic niche differentiation.</title>
        <authorList>
            <person name="Rocap G."/>
            <person name="Larimer F.W."/>
            <person name="Lamerdin J.E."/>
            <person name="Malfatti S."/>
            <person name="Chain P."/>
            <person name="Ahlgren N.A."/>
            <person name="Arellano A."/>
            <person name="Coleman M."/>
            <person name="Hauser L."/>
            <person name="Hess W.R."/>
            <person name="Johnson Z.I."/>
            <person name="Land M.L."/>
            <person name="Lindell D."/>
            <person name="Post A.F."/>
            <person name="Regala W."/>
            <person name="Shah M."/>
            <person name="Shaw S.L."/>
            <person name="Steglich C."/>
            <person name="Sullivan M.B."/>
            <person name="Ting C.S."/>
            <person name="Tolonen A."/>
            <person name="Webb E.A."/>
            <person name="Zinser E.R."/>
            <person name="Chisholm S.W."/>
        </authorList>
    </citation>
    <scope>NUCLEOTIDE SEQUENCE [LARGE SCALE GENOMIC DNA]</scope>
    <source>
        <strain evidence="2">MIT 9313</strain>
    </source>
</reference>
<keyword evidence="2" id="KW-1185">Reference proteome</keyword>
<dbReference type="AlphaFoldDB" id="B9ERY8"/>
<organism evidence="1 2">
    <name type="scientific">Prochlorococcus marinus (strain MIT 9313)</name>
    <dbReference type="NCBI Taxonomy" id="74547"/>
    <lineage>
        <taxon>Bacteria</taxon>
        <taxon>Bacillati</taxon>
        <taxon>Cyanobacteriota</taxon>
        <taxon>Cyanophyceae</taxon>
        <taxon>Synechococcales</taxon>
        <taxon>Prochlorococcaceae</taxon>
        <taxon>Prochlorococcus</taxon>
    </lineage>
</organism>
<evidence type="ECO:0000313" key="2">
    <source>
        <dbReference type="Proteomes" id="UP000001423"/>
    </source>
</evidence>